<dbReference type="InterPro" id="IPR050275">
    <property type="entry name" value="PGM_Phosphatase"/>
</dbReference>
<protein>
    <submittedName>
        <fullName evidence="5">Phosphoglycerate mutase</fullName>
    </submittedName>
</protein>
<name>C6B2X2_RHILS</name>
<feature type="active site" description="Tele-phosphohistidine intermediate" evidence="3">
    <location>
        <position position="7"/>
    </location>
</feature>
<dbReference type="AlphaFoldDB" id="C6B2X2"/>
<evidence type="ECO:0000313" key="5">
    <source>
        <dbReference type="EMBL" id="ACS56820.1"/>
    </source>
</evidence>
<dbReference type="InterPro" id="IPR013078">
    <property type="entry name" value="His_Pase_superF_clade-1"/>
</dbReference>
<dbReference type="SMART" id="SM00855">
    <property type="entry name" value="PGAM"/>
    <property type="match status" value="1"/>
</dbReference>
<feature type="binding site" evidence="4">
    <location>
        <position position="96"/>
    </location>
    <ligand>
        <name>substrate</name>
    </ligand>
</feature>
<dbReference type="Proteomes" id="UP000002256">
    <property type="component" value="Chromosome"/>
</dbReference>
<dbReference type="PANTHER" id="PTHR48100">
    <property type="entry name" value="BROAD-SPECIFICITY PHOSPHATASE YOR283W-RELATED"/>
    <property type="match status" value="1"/>
</dbReference>
<keyword evidence="1" id="KW-0324">Glycolysis</keyword>
<dbReference type="Pfam" id="PF00300">
    <property type="entry name" value="His_Phos_1"/>
    <property type="match status" value="1"/>
</dbReference>
<evidence type="ECO:0000256" key="3">
    <source>
        <dbReference type="PIRSR" id="PIRSR613078-1"/>
    </source>
</evidence>
<dbReference type="EMBL" id="CP001622">
    <property type="protein sequence ID" value="ACS56820.1"/>
    <property type="molecule type" value="Genomic_DNA"/>
</dbReference>
<dbReference type="InterPro" id="IPR029033">
    <property type="entry name" value="His_PPase_superfam"/>
</dbReference>
<keyword evidence="2" id="KW-0413">Isomerase</keyword>
<gene>
    <name evidence="5" type="ordered locus">Rleg_2551</name>
</gene>
<feature type="binding site" evidence="4">
    <location>
        <begin position="6"/>
        <end position="13"/>
    </location>
    <ligand>
        <name>substrate</name>
    </ligand>
</feature>
<organism evidence="5 6">
    <name type="scientific">Rhizobium leguminosarum bv. trifolii (strain WSM1325)</name>
    <dbReference type="NCBI Taxonomy" id="395491"/>
    <lineage>
        <taxon>Bacteria</taxon>
        <taxon>Pseudomonadati</taxon>
        <taxon>Pseudomonadota</taxon>
        <taxon>Alphaproteobacteria</taxon>
        <taxon>Hyphomicrobiales</taxon>
        <taxon>Rhizobiaceae</taxon>
        <taxon>Rhizobium/Agrobacterium group</taxon>
        <taxon>Rhizobium</taxon>
    </lineage>
</organism>
<reference evidence="5 6" key="1">
    <citation type="journal article" date="2010" name="Stand. Genomic Sci.">
        <title>Complete genome sequence of Rhizobium leguminosarum bv. trifolii strain WSM1325, an effective microsymbiont of annual Mediterranean clovers.</title>
        <authorList>
            <person name="Reeve W."/>
            <person name="O'Hara G."/>
            <person name="Chain P."/>
            <person name="Ardley J."/>
            <person name="Brau L."/>
            <person name="Nandesena K."/>
            <person name="Tiwari R."/>
            <person name="Copeland A."/>
            <person name="Nolan M."/>
            <person name="Han C."/>
            <person name="Brettin T."/>
            <person name="Land M."/>
            <person name="Ovchinikova G."/>
            <person name="Ivanova N."/>
            <person name="Mavromatis K."/>
            <person name="Markowitz V."/>
            <person name="Kyrpides N."/>
            <person name="Melino V."/>
            <person name="Denton M."/>
            <person name="Yates R."/>
            <person name="Howieson J."/>
        </authorList>
    </citation>
    <scope>NUCLEOTIDE SEQUENCE [LARGE SCALE GENOMIC DNA]</scope>
    <source>
        <strain evidence="5 6">WSM1325</strain>
    </source>
</reference>
<evidence type="ECO:0000256" key="1">
    <source>
        <dbReference type="ARBA" id="ARBA00023152"/>
    </source>
</evidence>
<feature type="binding site" evidence="4">
    <location>
        <position position="61"/>
    </location>
    <ligand>
        <name>substrate</name>
    </ligand>
</feature>
<dbReference type="HOGENOM" id="CLU_033323_9_1_5"/>
<evidence type="ECO:0000313" key="6">
    <source>
        <dbReference type="Proteomes" id="UP000002256"/>
    </source>
</evidence>
<dbReference type="KEGG" id="rlg:Rleg_2551"/>
<proteinExistence type="predicted"/>
<feature type="active site" description="Proton donor/acceptor" evidence="3">
    <location>
        <position position="85"/>
    </location>
</feature>
<dbReference type="OrthoDB" id="9781415at2"/>
<dbReference type="GO" id="GO:0016791">
    <property type="term" value="F:phosphatase activity"/>
    <property type="evidence" value="ECO:0007669"/>
    <property type="project" value="TreeGrafter"/>
</dbReference>
<sequence length="214" mass="23681">MIYLLRHGETIWNTLGRFQGQKDSPLTERGIEQAEQMAKLLKKEMAGSQQSFQLHVSPLGRTQETAARIERVLPLAARPESRLMEVTVGSWDGMTKFEIDNEFPGMLDGSDAFDWYFKSPDGESFDAACARAKDWIVGIHGPTVAISHGLFGRLVRGVYAGLSKQEMLELPVPQDGFYCLCDGEFSLVSGSADMISDVVAEEGFLPECQPGRQC</sequence>
<dbReference type="SUPFAM" id="SSF53254">
    <property type="entry name" value="Phosphoglycerate mutase-like"/>
    <property type="match status" value="1"/>
</dbReference>
<dbReference type="GO" id="GO:0005737">
    <property type="term" value="C:cytoplasm"/>
    <property type="evidence" value="ECO:0007669"/>
    <property type="project" value="TreeGrafter"/>
</dbReference>
<evidence type="ECO:0000256" key="2">
    <source>
        <dbReference type="ARBA" id="ARBA00023235"/>
    </source>
</evidence>
<dbReference type="PIRSF" id="PIRSF000709">
    <property type="entry name" value="6PFK_2-Ptase"/>
    <property type="match status" value="1"/>
</dbReference>
<dbReference type="PANTHER" id="PTHR48100:SF1">
    <property type="entry name" value="HISTIDINE PHOSPHATASE FAMILY PROTEIN-RELATED"/>
    <property type="match status" value="1"/>
</dbReference>
<dbReference type="PROSITE" id="PS00175">
    <property type="entry name" value="PG_MUTASE"/>
    <property type="match status" value="1"/>
</dbReference>
<dbReference type="CDD" id="cd07067">
    <property type="entry name" value="HP_PGM_like"/>
    <property type="match status" value="1"/>
</dbReference>
<accession>C6B2X2</accession>
<dbReference type="InterPro" id="IPR001345">
    <property type="entry name" value="PG/BPGM_mutase_AS"/>
</dbReference>
<dbReference type="Gene3D" id="3.40.50.1240">
    <property type="entry name" value="Phosphoglycerate mutase-like"/>
    <property type="match status" value="1"/>
</dbReference>
<evidence type="ECO:0000256" key="4">
    <source>
        <dbReference type="PIRSR" id="PIRSR613078-2"/>
    </source>
</evidence>